<comment type="similarity">
    <text evidence="2">Belongs to the LPG synthase family.</text>
</comment>
<keyword evidence="5" id="KW-1003">Cell membrane</keyword>
<feature type="transmembrane region" description="Helical" evidence="14">
    <location>
        <begin position="185"/>
        <end position="205"/>
    </location>
</feature>
<name>A0A5C0B0J2_9BURK</name>
<dbReference type="RefSeq" id="WP_148816523.1">
    <property type="nucleotide sequence ID" value="NZ_CP043046.1"/>
</dbReference>
<dbReference type="Proteomes" id="UP000325161">
    <property type="component" value="Chromosome"/>
</dbReference>
<dbReference type="Pfam" id="PF03706">
    <property type="entry name" value="LPG_synthase_TM"/>
    <property type="match status" value="1"/>
</dbReference>
<dbReference type="PANTHER" id="PTHR34697:SF2">
    <property type="entry name" value="PHOSPHATIDYLGLYCEROL LYSYLTRANSFERASE"/>
    <property type="match status" value="1"/>
</dbReference>
<organism evidence="16 17">
    <name type="scientific">Pigmentiphaga aceris</name>
    <dbReference type="NCBI Taxonomy" id="1940612"/>
    <lineage>
        <taxon>Bacteria</taxon>
        <taxon>Pseudomonadati</taxon>
        <taxon>Pseudomonadota</taxon>
        <taxon>Betaproteobacteria</taxon>
        <taxon>Burkholderiales</taxon>
        <taxon>Alcaligenaceae</taxon>
        <taxon>Pigmentiphaga</taxon>
    </lineage>
</organism>
<gene>
    <name evidence="16" type="primary">mprF</name>
    <name evidence="16" type="ORF">FXN63_17740</name>
</gene>
<proteinExistence type="inferred from homology"/>
<dbReference type="InterPro" id="IPR024320">
    <property type="entry name" value="LPG_synthase_C"/>
</dbReference>
<feature type="transmembrane region" description="Helical" evidence="14">
    <location>
        <begin position="61"/>
        <end position="87"/>
    </location>
</feature>
<dbReference type="KEGG" id="pacr:FXN63_17740"/>
<evidence type="ECO:0000259" key="15">
    <source>
        <dbReference type="Pfam" id="PF09924"/>
    </source>
</evidence>
<dbReference type="GO" id="GO:0055091">
    <property type="term" value="P:phospholipid homeostasis"/>
    <property type="evidence" value="ECO:0007669"/>
    <property type="project" value="TreeGrafter"/>
</dbReference>
<dbReference type="GO" id="GO:0006629">
    <property type="term" value="P:lipid metabolic process"/>
    <property type="evidence" value="ECO:0007669"/>
    <property type="project" value="UniProtKB-KW"/>
</dbReference>
<keyword evidence="10 14" id="KW-0472">Membrane</keyword>
<evidence type="ECO:0000313" key="17">
    <source>
        <dbReference type="Proteomes" id="UP000325161"/>
    </source>
</evidence>
<feature type="transmembrane region" description="Helical" evidence="14">
    <location>
        <begin position="433"/>
        <end position="450"/>
    </location>
</feature>
<dbReference type="NCBIfam" id="NF033480">
    <property type="entry name" value="bifunc_MprF"/>
    <property type="match status" value="1"/>
</dbReference>
<evidence type="ECO:0000256" key="9">
    <source>
        <dbReference type="ARBA" id="ARBA00023098"/>
    </source>
</evidence>
<evidence type="ECO:0000256" key="13">
    <source>
        <dbReference type="ARBA" id="ARBA00047540"/>
    </source>
</evidence>
<evidence type="ECO:0000256" key="1">
    <source>
        <dbReference type="ARBA" id="ARBA00004651"/>
    </source>
</evidence>
<evidence type="ECO:0000256" key="10">
    <source>
        <dbReference type="ARBA" id="ARBA00023136"/>
    </source>
</evidence>
<dbReference type="EC" id="2.3.2.3" evidence="3"/>
<comment type="subcellular location">
    <subcellularLocation>
        <location evidence="1">Cell membrane</location>
        <topology evidence="1">Multi-pass membrane protein</topology>
    </subcellularLocation>
</comment>
<feature type="transmembrane region" description="Helical" evidence="14">
    <location>
        <begin position="339"/>
        <end position="362"/>
    </location>
</feature>
<dbReference type="InterPro" id="IPR051211">
    <property type="entry name" value="PG_lysyltransferase"/>
</dbReference>
<keyword evidence="8 14" id="KW-1133">Transmembrane helix</keyword>
<keyword evidence="7 14" id="KW-0812">Transmembrane</keyword>
<evidence type="ECO:0000256" key="12">
    <source>
        <dbReference type="ARBA" id="ARBA00031899"/>
    </source>
</evidence>
<feature type="transmembrane region" description="Helical" evidence="14">
    <location>
        <begin position="382"/>
        <end position="403"/>
    </location>
</feature>
<keyword evidence="9" id="KW-0443">Lipid metabolism</keyword>
<keyword evidence="11" id="KW-0046">Antibiotic resistance</keyword>
<protein>
    <recommendedName>
        <fullName evidence="4">Phosphatidylglycerol lysyltransferase</fullName>
        <ecNumber evidence="3">2.3.2.3</ecNumber>
    </recommendedName>
    <alternativeName>
        <fullName evidence="12">Lysylphosphatidylglycerol synthase</fullName>
    </alternativeName>
</protein>
<evidence type="ECO:0000256" key="7">
    <source>
        <dbReference type="ARBA" id="ARBA00022692"/>
    </source>
</evidence>
<dbReference type="AlphaFoldDB" id="A0A5C0B0J2"/>
<evidence type="ECO:0000256" key="8">
    <source>
        <dbReference type="ARBA" id="ARBA00022989"/>
    </source>
</evidence>
<dbReference type="PANTHER" id="PTHR34697">
    <property type="entry name" value="PHOSPHATIDYLGLYCEROL LYSYLTRANSFERASE"/>
    <property type="match status" value="1"/>
</dbReference>
<feature type="transmembrane region" description="Helical" evidence="14">
    <location>
        <begin position="32"/>
        <end position="54"/>
    </location>
</feature>
<dbReference type="GO" id="GO:0050071">
    <property type="term" value="F:phosphatidylglycerol lysyltransferase activity"/>
    <property type="evidence" value="ECO:0007669"/>
    <property type="project" value="UniProtKB-EC"/>
</dbReference>
<feature type="transmembrane region" description="Helical" evidence="14">
    <location>
        <begin position="254"/>
        <end position="272"/>
    </location>
</feature>
<feature type="transmembrane region" description="Helical" evidence="14">
    <location>
        <begin position="107"/>
        <end position="129"/>
    </location>
</feature>
<dbReference type="InterPro" id="IPR022791">
    <property type="entry name" value="L-PG_synthase/AglD"/>
</dbReference>
<evidence type="ECO:0000256" key="4">
    <source>
        <dbReference type="ARBA" id="ARBA00021546"/>
    </source>
</evidence>
<reference evidence="16 17" key="1">
    <citation type="submission" date="2019-08" db="EMBL/GenBank/DDBJ databases">
        <title>Amphibian skin-associated Pigmentiphaga: genome sequence and occurrence across geography and hosts.</title>
        <authorList>
            <person name="Bletz M.C."/>
            <person name="Bunk B."/>
            <person name="Sproeer C."/>
            <person name="Biwer P."/>
            <person name="Reiter S."/>
            <person name="Rabemananjara F.C.E."/>
            <person name="Schulz S."/>
            <person name="Overmann J."/>
            <person name="Vences M."/>
        </authorList>
    </citation>
    <scope>NUCLEOTIDE SEQUENCE [LARGE SCALE GENOMIC DNA]</scope>
    <source>
        <strain evidence="16 17">Mada1488</strain>
    </source>
</reference>
<dbReference type="SUPFAM" id="SSF55729">
    <property type="entry name" value="Acyl-CoA N-acyltransferases (Nat)"/>
    <property type="match status" value="1"/>
</dbReference>
<evidence type="ECO:0000256" key="11">
    <source>
        <dbReference type="ARBA" id="ARBA00023251"/>
    </source>
</evidence>
<keyword evidence="6" id="KW-0808">Transferase</keyword>
<feature type="transmembrane region" description="Helical" evidence="14">
    <location>
        <begin position="308"/>
        <end position="327"/>
    </location>
</feature>
<evidence type="ECO:0000313" key="16">
    <source>
        <dbReference type="EMBL" id="QEI07476.1"/>
    </source>
</evidence>
<evidence type="ECO:0000256" key="5">
    <source>
        <dbReference type="ARBA" id="ARBA00022475"/>
    </source>
</evidence>
<evidence type="ECO:0000256" key="2">
    <source>
        <dbReference type="ARBA" id="ARBA00008627"/>
    </source>
</evidence>
<sequence>MTNEHLPDQIAAKTAEALASPARSRWYALKPWLVPIIAIVLGALVFDALHAVLAEVDYASVVAATMAVAPTDLALSLFFTALSYLILTGYDASSLHYAGAVVKKPTILLTSFVAYALGNTVGLGVLTGGTVRMRMYAAAGVEPSKIARAIAFNAGAFGLGMTAFGAVGLLWGASETAAMLEMPVALIRGLAILVILGVAGFVWLCSWRRELVIAGRWHVRLPLPGLAVRQLLISAADLSAAAAALWFLLPANVVDLPTFVAFYALAMALGVISHVPGGLGVFEAVILLACGGRAPADEIAGALILYRGIYFLLPLLVATVMLVSFEARRSSAAPRVARAAVRLTPGLLAAVTSLSGIMLMVSGVTPTGDDAASELLALQMPLFLVEAAHLIGSVAGVAMLFVARGLVHRLDAAWWSTLVLAILAGVLAVPKGIAVTEAGMLGFLTILLIVSRKQFYRRSSLFTQTFEKGWLVAVACVLAACAWVLFFAYRDVDYVDRMWWQFAFDANASRSMRALMAAAMFSLALGLWQLFRQPSGTITEPDEEQLQRAAAVVRAQPAADACLALMGDKSLLFSASGKSFIMYGKQGRSWIALSDPVGEAREWPELIWRFIEMADAHGGRAAFYKARPQTLPMYLDAGLRAYKLGEDAYVSLPEFSLQGPRRANLRHGVSRGEREGLSFEIIEQPDVPGVLEELRAVSNAWLAKHEAREKSFSLGAFDDEYILRQPVALVRQHGRAVAFATLMSPEVLRVEVTVDLMRQASDAPAGTMDFLFAKLMLHFKGLGYQRFGLGMSPMSGMTSHQLAPRWHRFGRLMFQYGERFYNFRGLRSFKDKFDPVWEARYLVTPGGLAPLFVMADTAALIGGGLKGVIAK</sequence>
<dbReference type="EMBL" id="CP043046">
    <property type="protein sequence ID" value="QEI07476.1"/>
    <property type="molecule type" value="Genomic_DNA"/>
</dbReference>
<dbReference type="GO" id="GO:0046677">
    <property type="term" value="P:response to antibiotic"/>
    <property type="evidence" value="ECO:0007669"/>
    <property type="project" value="UniProtKB-KW"/>
</dbReference>
<dbReference type="OrthoDB" id="5998304at2"/>
<feature type="transmembrane region" description="Helical" evidence="14">
    <location>
        <begin position="150"/>
        <end position="173"/>
    </location>
</feature>
<feature type="domain" description="Phosphatidylglycerol lysyltransferase C-terminal" evidence="15">
    <location>
        <begin position="558"/>
        <end position="843"/>
    </location>
</feature>
<evidence type="ECO:0000256" key="6">
    <source>
        <dbReference type="ARBA" id="ARBA00022679"/>
    </source>
</evidence>
<comment type="catalytic activity">
    <reaction evidence="13">
        <text>L-lysyl-tRNA(Lys) + a 1,2-diacyl-sn-glycero-3-phospho-(1'-sn-glycerol) = a 1,2-diacyl-sn-glycero-3-phospho-1'-(3'-O-L-lysyl)-sn-glycerol + tRNA(Lys)</text>
        <dbReference type="Rhea" id="RHEA:10668"/>
        <dbReference type="Rhea" id="RHEA-COMP:9696"/>
        <dbReference type="Rhea" id="RHEA-COMP:9697"/>
        <dbReference type="ChEBI" id="CHEBI:64716"/>
        <dbReference type="ChEBI" id="CHEBI:75792"/>
        <dbReference type="ChEBI" id="CHEBI:78442"/>
        <dbReference type="ChEBI" id="CHEBI:78529"/>
        <dbReference type="EC" id="2.3.2.3"/>
    </reaction>
</comment>
<dbReference type="Pfam" id="PF09924">
    <property type="entry name" value="LPG_synthase_C"/>
    <property type="match status" value="1"/>
</dbReference>
<evidence type="ECO:0000256" key="3">
    <source>
        <dbReference type="ARBA" id="ARBA00012014"/>
    </source>
</evidence>
<evidence type="ECO:0000256" key="14">
    <source>
        <dbReference type="SAM" id="Phobius"/>
    </source>
</evidence>
<dbReference type="GO" id="GO:0005886">
    <property type="term" value="C:plasma membrane"/>
    <property type="evidence" value="ECO:0007669"/>
    <property type="project" value="UniProtKB-SubCell"/>
</dbReference>
<accession>A0A5C0B0J2</accession>
<keyword evidence="17" id="KW-1185">Reference proteome</keyword>
<feature type="transmembrane region" description="Helical" evidence="14">
    <location>
        <begin position="410"/>
        <end position="427"/>
    </location>
</feature>
<feature type="transmembrane region" description="Helical" evidence="14">
    <location>
        <begin position="226"/>
        <end position="248"/>
    </location>
</feature>
<dbReference type="InterPro" id="IPR016181">
    <property type="entry name" value="Acyl_CoA_acyltransferase"/>
</dbReference>
<feature type="transmembrane region" description="Helical" evidence="14">
    <location>
        <begin position="470"/>
        <end position="490"/>
    </location>
</feature>